<evidence type="ECO:0000256" key="11">
    <source>
        <dbReference type="ARBA" id="ARBA00023136"/>
    </source>
</evidence>
<evidence type="ECO:0000256" key="12">
    <source>
        <dbReference type="ARBA" id="ARBA00031636"/>
    </source>
</evidence>
<evidence type="ECO:0000256" key="6">
    <source>
        <dbReference type="ARBA" id="ARBA00022449"/>
    </source>
</evidence>
<evidence type="ECO:0000256" key="1">
    <source>
        <dbReference type="ARBA" id="ARBA00003408"/>
    </source>
</evidence>
<feature type="transmembrane region" description="Helical" evidence="14">
    <location>
        <begin position="250"/>
        <end position="278"/>
    </location>
</feature>
<feature type="transmembrane region" description="Helical" evidence="14">
    <location>
        <begin position="48"/>
        <end position="65"/>
    </location>
</feature>
<feature type="transmembrane region" description="Helical" evidence="14">
    <location>
        <begin position="345"/>
        <end position="366"/>
    </location>
</feature>
<dbReference type="RefSeq" id="WP_203875077.1">
    <property type="nucleotide sequence ID" value="NZ_BOOK01000017.1"/>
</dbReference>
<keyword evidence="7" id="KW-1003">Cell membrane</keyword>
<evidence type="ECO:0000256" key="2">
    <source>
        <dbReference type="ARBA" id="ARBA00004651"/>
    </source>
</evidence>
<evidence type="ECO:0000313" key="15">
    <source>
        <dbReference type="EMBL" id="GII00661.1"/>
    </source>
</evidence>
<comment type="function">
    <text evidence="1">Multidrug efflux pump.</text>
</comment>
<evidence type="ECO:0000256" key="3">
    <source>
        <dbReference type="ARBA" id="ARBA00010199"/>
    </source>
</evidence>
<feature type="transmembrane region" description="Helical" evidence="14">
    <location>
        <begin position="7"/>
        <end position="28"/>
    </location>
</feature>
<sequence>MALIRLALPVYVELLSAVVAVGLIDLLWVSGLGSAAVGAVTIATTTEHLALGMILTVTTGTTVLVGRRDGRGPTAPVIRTAWLLCGAAGLAVAVAGVLLREPLARLFTGDAVTAGLTADFYLVSMAGIPVLFAQNLVDGIFKGHGETGTPMRTALLCNALVVALDPLFIYGLGLGVPGAALATVLARLLALAVSLALLSRRAPRTRRTRLRVRRARANLADATAVVRTGLPMSGDFLARSLVGMLLVDLVAGFGVAALAGYGIGMKIMLAGVMAFYALRQAALIRTARSGAPAASPVSGNDGAGPVLRYGLATGVAVAAVLNVVAVPAAGLFTGDPVVAAQAVGFLRWATLYLVPFGGLIALGGVLQAGGRGGRLLAATLAGFAVQLPLAYGLGSALGVTGVWLAMAAGAALGLAGAVPGPAEAVLRAARAVPDVLRSAPDAAGAVPGAVRTVLSPADAPEPPAGGPRSARGRGPRSTRTAAGRRSGR</sequence>
<evidence type="ECO:0000313" key="16">
    <source>
        <dbReference type="Proteomes" id="UP000634476"/>
    </source>
</evidence>
<dbReference type="InterPro" id="IPR050222">
    <property type="entry name" value="MATE_MdtK"/>
</dbReference>
<dbReference type="EMBL" id="BOOK01000017">
    <property type="protein sequence ID" value="GII00661.1"/>
    <property type="molecule type" value="Genomic_DNA"/>
</dbReference>
<accession>A0A8J3SXL7</accession>
<dbReference type="GO" id="GO:0015297">
    <property type="term" value="F:antiporter activity"/>
    <property type="evidence" value="ECO:0007669"/>
    <property type="project" value="UniProtKB-KW"/>
</dbReference>
<feature type="transmembrane region" description="Helical" evidence="14">
    <location>
        <begin position="153"/>
        <end position="173"/>
    </location>
</feature>
<dbReference type="PIRSF" id="PIRSF006603">
    <property type="entry name" value="DinF"/>
    <property type="match status" value="1"/>
</dbReference>
<gene>
    <name evidence="15" type="ORF">Pta02_26690</name>
</gene>
<dbReference type="InterPro" id="IPR048279">
    <property type="entry name" value="MdtK-like"/>
</dbReference>
<evidence type="ECO:0000256" key="10">
    <source>
        <dbReference type="ARBA" id="ARBA00023065"/>
    </source>
</evidence>
<evidence type="ECO:0000256" key="5">
    <source>
        <dbReference type="ARBA" id="ARBA00022448"/>
    </source>
</evidence>
<feature type="region of interest" description="Disordered" evidence="13">
    <location>
        <begin position="450"/>
        <end position="488"/>
    </location>
</feature>
<keyword evidence="9 14" id="KW-1133">Transmembrane helix</keyword>
<dbReference type="GO" id="GO:0006811">
    <property type="term" value="P:monoatomic ion transport"/>
    <property type="evidence" value="ECO:0007669"/>
    <property type="project" value="UniProtKB-KW"/>
</dbReference>
<name>A0A8J3SXL7_9ACTN</name>
<feature type="transmembrane region" description="Helical" evidence="14">
    <location>
        <begin position="309"/>
        <end position="333"/>
    </location>
</feature>
<feature type="transmembrane region" description="Helical" evidence="14">
    <location>
        <begin position="120"/>
        <end position="141"/>
    </location>
</feature>
<dbReference type="GO" id="GO:0042910">
    <property type="term" value="F:xenobiotic transmembrane transporter activity"/>
    <property type="evidence" value="ECO:0007669"/>
    <property type="project" value="InterPro"/>
</dbReference>
<comment type="subcellular location">
    <subcellularLocation>
        <location evidence="2">Cell membrane</location>
        <topology evidence="2">Multi-pass membrane protein</topology>
    </subcellularLocation>
</comment>
<feature type="transmembrane region" description="Helical" evidence="14">
    <location>
        <begin position="375"/>
        <end position="394"/>
    </location>
</feature>
<comment type="similarity">
    <text evidence="3">Belongs to the multi antimicrobial extrusion (MATE) (TC 2.A.66.1) family.</text>
</comment>
<evidence type="ECO:0000256" key="14">
    <source>
        <dbReference type="SAM" id="Phobius"/>
    </source>
</evidence>
<evidence type="ECO:0000256" key="8">
    <source>
        <dbReference type="ARBA" id="ARBA00022692"/>
    </source>
</evidence>
<evidence type="ECO:0000256" key="13">
    <source>
        <dbReference type="SAM" id="MobiDB-lite"/>
    </source>
</evidence>
<evidence type="ECO:0000256" key="4">
    <source>
        <dbReference type="ARBA" id="ARBA00020268"/>
    </source>
</evidence>
<dbReference type="Proteomes" id="UP000634476">
    <property type="component" value="Unassembled WGS sequence"/>
</dbReference>
<keyword evidence="6" id="KW-0050">Antiport</keyword>
<dbReference type="PANTHER" id="PTHR43298:SF2">
    <property type="entry name" value="FMN_FAD EXPORTER YEEO-RELATED"/>
    <property type="match status" value="1"/>
</dbReference>
<keyword evidence="11 14" id="KW-0472">Membrane</keyword>
<comment type="caution">
    <text evidence="15">The sequence shown here is derived from an EMBL/GenBank/DDBJ whole genome shotgun (WGS) entry which is preliminary data.</text>
</comment>
<dbReference type="GO" id="GO:0005886">
    <property type="term" value="C:plasma membrane"/>
    <property type="evidence" value="ECO:0007669"/>
    <property type="project" value="UniProtKB-SubCell"/>
</dbReference>
<organism evidence="15 16">
    <name type="scientific">Planobispora takensis</name>
    <dbReference type="NCBI Taxonomy" id="1367882"/>
    <lineage>
        <taxon>Bacteria</taxon>
        <taxon>Bacillati</taxon>
        <taxon>Actinomycetota</taxon>
        <taxon>Actinomycetes</taxon>
        <taxon>Streptosporangiales</taxon>
        <taxon>Streptosporangiaceae</taxon>
        <taxon>Planobispora</taxon>
    </lineage>
</organism>
<dbReference type="PANTHER" id="PTHR43298">
    <property type="entry name" value="MULTIDRUG RESISTANCE PROTEIN NORM-RELATED"/>
    <property type="match status" value="1"/>
</dbReference>
<keyword evidence="8 14" id="KW-0812">Transmembrane</keyword>
<keyword evidence="16" id="KW-1185">Reference proteome</keyword>
<keyword evidence="10" id="KW-0406">Ion transport</keyword>
<feature type="transmembrane region" description="Helical" evidence="14">
    <location>
        <begin position="77"/>
        <end position="100"/>
    </location>
</feature>
<dbReference type="Pfam" id="PF01554">
    <property type="entry name" value="MatE"/>
    <property type="match status" value="2"/>
</dbReference>
<dbReference type="InterPro" id="IPR002528">
    <property type="entry name" value="MATE_fam"/>
</dbReference>
<feature type="transmembrane region" description="Helical" evidence="14">
    <location>
        <begin position="179"/>
        <end position="198"/>
    </location>
</feature>
<keyword evidence="5" id="KW-0813">Transport</keyword>
<dbReference type="AlphaFoldDB" id="A0A8J3SXL7"/>
<feature type="compositionally biased region" description="Low complexity" evidence="13">
    <location>
        <begin position="477"/>
        <end position="488"/>
    </location>
</feature>
<reference evidence="15" key="1">
    <citation type="submission" date="2021-01" db="EMBL/GenBank/DDBJ databases">
        <title>Whole genome shotgun sequence of Planobispora takensis NBRC 109077.</title>
        <authorList>
            <person name="Komaki H."/>
            <person name="Tamura T."/>
        </authorList>
    </citation>
    <scope>NUCLEOTIDE SEQUENCE</scope>
    <source>
        <strain evidence="15">NBRC 109077</strain>
    </source>
</reference>
<proteinExistence type="inferred from homology"/>
<protein>
    <recommendedName>
        <fullName evidence="4">Probable multidrug resistance protein NorM</fullName>
    </recommendedName>
    <alternativeName>
        <fullName evidence="12">Multidrug-efflux transporter</fullName>
    </alternativeName>
</protein>
<evidence type="ECO:0000256" key="7">
    <source>
        <dbReference type="ARBA" id="ARBA00022475"/>
    </source>
</evidence>
<evidence type="ECO:0000256" key="9">
    <source>
        <dbReference type="ARBA" id="ARBA00022989"/>
    </source>
</evidence>